<dbReference type="AlphaFoldDB" id="A0ABD2JDX4"/>
<feature type="compositionally biased region" description="Low complexity" evidence="1">
    <location>
        <begin position="87"/>
        <end position="97"/>
    </location>
</feature>
<proteinExistence type="predicted"/>
<sequence>MAGGPTTDKIQDNSARCSHVHKLSNHPQIKPPNLGSWRRGRRMVSLSPLLISPSAIGWCPPPPQSLPHSVVVRQPQRWKTVRTVRWRTGGGQMVPQNIPSPPPPHQQAAHTFLTHSQFPSSKFDGRFSVRPSPILSAETL</sequence>
<protein>
    <submittedName>
        <fullName evidence="2">Uncharacterized protein</fullName>
    </submittedName>
</protein>
<keyword evidence="3" id="KW-1185">Reference proteome</keyword>
<accession>A0ABD2JDX4</accession>
<evidence type="ECO:0000256" key="1">
    <source>
        <dbReference type="SAM" id="MobiDB-lite"/>
    </source>
</evidence>
<gene>
    <name evidence="2" type="ORF">niasHT_023159</name>
</gene>
<evidence type="ECO:0000313" key="3">
    <source>
        <dbReference type="Proteomes" id="UP001620626"/>
    </source>
</evidence>
<comment type="caution">
    <text evidence="2">The sequence shown here is derived from an EMBL/GenBank/DDBJ whole genome shotgun (WGS) entry which is preliminary data.</text>
</comment>
<feature type="region of interest" description="Disordered" evidence="1">
    <location>
        <begin position="87"/>
        <end position="108"/>
    </location>
</feature>
<reference evidence="2 3" key="1">
    <citation type="submission" date="2024-10" db="EMBL/GenBank/DDBJ databases">
        <authorList>
            <person name="Kim D."/>
        </authorList>
    </citation>
    <scope>NUCLEOTIDE SEQUENCE [LARGE SCALE GENOMIC DNA]</scope>
    <source>
        <strain evidence="2">BH-2024</strain>
    </source>
</reference>
<feature type="region of interest" description="Disordered" evidence="1">
    <location>
        <begin position="1"/>
        <end position="37"/>
    </location>
</feature>
<name>A0ABD2JDX4_9BILA</name>
<dbReference type="EMBL" id="JBICBT010000995">
    <property type="protein sequence ID" value="KAL3088811.1"/>
    <property type="molecule type" value="Genomic_DNA"/>
</dbReference>
<organism evidence="2 3">
    <name type="scientific">Heterodera trifolii</name>
    <dbReference type="NCBI Taxonomy" id="157864"/>
    <lineage>
        <taxon>Eukaryota</taxon>
        <taxon>Metazoa</taxon>
        <taxon>Ecdysozoa</taxon>
        <taxon>Nematoda</taxon>
        <taxon>Chromadorea</taxon>
        <taxon>Rhabditida</taxon>
        <taxon>Tylenchina</taxon>
        <taxon>Tylenchomorpha</taxon>
        <taxon>Tylenchoidea</taxon>
        <taxon>Heteroderidae</taxon>
        <taxon>Heteroderinae</taxon>
        <taxon>Heterodera</taxon>
    </lineage>
</organism>
<dbReference type="Proteomes" id="UP001620626">
    <property type="component" value="Unassembled WGS sequence"/>
</dbReference>
<evidence type="ECO:0000313" key="2">
    <source>
        <dbReference type="EMBL" id="KAL3088811.1"/>
    </source>
</evidence>